<keyword evidence="2" id="KW-0489">Methyltransferase</keyword>
<dbReference type="GO" id="GO:0008757">
    <property type="term" value="F:S-adenosylmethionine-dependent methyltransferase activity"/>
    <property type="evidence" value="ECO:0007669"/>
    <property type="project" value="InterPro"/>
</dbReference>
<dbReference type="AlphaFoldDB" id="A0A558DAN7"/>
<comment type="caution">
    <text evidence="2">The sequence shown here is derived from an EMBL/GenBank/DDBJ whole genome shotgun (WGS) entry which is preliminary data.</text>
</comment>
<dbReference type="GO" id="GO:0032259">
    <property type="term" value="P:methylation"/>
    <property type="evidence" value="ECO:0007669"/>
    <property type="project" value="UniProtKB-KW"/>
</dbReference>
<feature type="domain" description="Methyltransferase type 11" evidence="1">
    <location>
        <begin position="33"/>
        <end position="82"/>
    </location>
</feature>
<reference evidence="2 3" key="1">
    <citation type="submission" date="2019-07" db="EMBL/GenBank/DDBJ databases">
        <title>The pathways for chlorine oxyanion respiration interact through the shared metabolite chlorate.</title>
        <authorList>
            <person name="Barnum T.P."/>
            <person name="Cheng Y."/>
            <person name="Hill K.A."/>
            <person name="Lucas L.N."/>
            <person name="Carlson H.K."/>
            <person name="Coates J.D."/>
        </authorList>
    </citation>
    <scope>NUCLEOTIDE SEQUENCE [LARGE SCALE GENOMIC DNA]</scope>
    <source>
        <strain evidence="2">BK-3</strain>
    </source>
</reference>
<proteinExistence type="predicted"/>
<sequence>MNYQLLNLACGSKVSEVGNWTNVDFQSPIEGVIEMNILKEMDFPEATFDVVYSAQFIEHLTLNEGEKVLKDVARVMKPGGVIRLVTPDLEELSRTYLALLDQLKAASSVEIANRYDWVRLELFDQIVRDHSGGETLMFLAACDDATKRYIVDRIGYTATTFFAPQELPQRKLTFAHLLRKVKRIPRKLRLLAGDFFASDSMRIGRFRRSGEVHRYMHDIYSLTRLLQKAGFHTIVRVDAHNSTIQNWEKYGLDVVGGTIDGPLSLYVEAKR</sequence>
<evidence type="ECO:0000313" key="3">
    <source>
        <dbReference type="Proteomes" id="UP000317355"/>
    </source>
</evidence>
<evidence type="ECO:0000259" key="1">
    <source>
        <dbReference type="Pfam" id="PF08241"/>
    </source>
</evidence>
<dbReference type="Proteomes" id="UP000317355">
    <property type="component" value="Unassembled WGS sequence"/>
</dbReference>
<accession>A0A558DAN7</accession>
<dbReference type="Pfam" id="PF08241">
    <property type="entry name" value="Methyltransf_11"/>
    <property type="match status" value="1"/>
</dbReference>
<dbReference type="InterPro" id="IPR013216">
    <property type="entry name" value="Methyltransf_11"/>
</dbReference>
<keyword evidence="2" id="KW-0808">Transferase</keyword>
<dbReference type="CDD" id="cd02440">
    <property type="entry name" value="AdoMet_MTases"/>
    <property type="match status" value="1"/>
</dbReference>
<evidence type="ECO:0000313" key="2">
    <source>
        <dbReference type="EMBL" id="TVT58080.1"/>
    </source>
</evidence>
<dbReference type="InterPro" id="IPR029063">
    <property type="entry name" value="SAM-dependent_MTases_sf"/>
</dbReference>
<protein>
    <submittedName>
        <fullName evidence="2">Methyltransferase domain-containing protein</fullName>
    </submittedName>
</protein>
<gene>
    <name evidence="2" type="ORF">FHK82_05040</name>
</gene>
<name>A0A558DAN7_9GAMM</name>
<dbReference type="EMBL" id="VMRY01000010">
    <property type="protein sequence ID" value="TVT58080.1"/>
    <property type="molecule type" value="Genomic_DNA"/>
</dbReference>
<dbReference type="Gene3D" id="3.40.50.150">
    <property type="entry name" value="Vaccinia Virus protein VP39"/>
    <property type="match status" value="1"/>
</dbReference>
<dbReference type="SUPFAM" id="SSF53335">
    <property type="entry name" value="S-adenosyl-L-methionine-dependent methyltransferases"/>
    <property type="match status" value="1"/>
</dbReference>
<organism evidence="2 3">
    <name type="scientific">Sedimenticola thiotaurini</name>
    <dbReference type="NCBI Taxonomy" id="1543721"/>
    <lineage>
        <taxon>Bacteria</taxon>
        <taxon>Pseudomonadati</taxon>
        <taxon>Pseudomonadota</taxon>
        <taxon>Gammaproteobacteria</taxon>
        <taxon>Chromatiales</taxon>
        <taxon>Sedimenticolaceae</taxon>
        <taxon>Sedimenticola</taxon>
    </lineage>
</organism>